<evidence type="ECO:0000256" key="3">
    <source>
        <dbReference type="ARBA" id="ARBA00023163"/>
    </source>
</evidence>
<dbReference type="SUPFAM" id="SSF46689">
    <property type="entry name" value="Homeodomain-like"/>
    <property type="match status" value="2"/>
</dbReference>
<dbReference type="PANTHER" id="PTHR43280">
    <property type="entry name" value="ARAC-FAMILY TRANSCRIPTIONAL REGULATOR"/>
    <property type="match status" value="1"/>
</dbReference>
<reference evidence="5" key="1">
    <citation type="submission" date="2019-08" db="EMBL/GenBank/DDBJ databases">
        <authorList>
            <person name="Kucharzyk K."/>
            <person name="Murdoch R.W."/>
            <person name="Higgins S."/>
            <person name="Loffler F."/>
        </authorList>
    </citation>
    <scope>NUCLEOTIDE SEQUENCE</scope>
</reference>
<keyword evidence="2" id="KW-0238">DNA-binding</keyword>
<dbReference type="SMART" id="SM00342">
    <property type="entry name" value="HTH_ARAC"/>
    <property type="match status" value="1"/>
</dbReference>
<keyword evidence="3" id="KW-0804">Transcription</keyword>
<name>A0A644YJC8_9ZZZZ</name>
<dbReference type="GO" id="GO:0043565">
    <property type="term" value="F:sequence-specific DNA binding"/>
    <property type="evidence" value="ECO:0007669"/>
    <property type="project" value="InterPro"/>
</dbReference>
<keyword evidence="1" id="KW-0805">Transcription regulation</keyword>
<sequence>MIQNLNKFTFAAFGRILPETAPDRGFPHEPGWTTERLCYASEPVWVGRVEGMPVYLDFVRGMSVLAVARQGEALEYFYLDKPVCLNAGVDFAVIPRGECEILRAQHDKGRIEPLYPLDTGVLRLNITNQIEITGIYTLFYQEKEKGFFFKGESHDLLELVYVDKGVLHNVVGGADTVLVQGEMMIYGPGLWHMQYADVDAEVSFITVSFELGGSGYDSILNRRIRLDAEGVRLLRRMLEARDKNSRYSGDLIICSLQMLLLTCLEADEKAAEPRLKTPASLQSENAVVSSALRYIGANVEQKLSVPLVAKSCSVSPSRLSALFQERLGITPGEYIRRVKLEESKTLIKAGEGNFSEIASRLNYSTVQQFSRQFKAKFGVTPSEFAKSVR</sequence>
<protein>
    <submittedName>
        <fullName evidence="5">HTH-type transcriptional activator RhaS</fullName>
    </submittedName>
</protein>
<evidence type="ECO:0000259" key="4">
    <source>
        <dbReference type="PROSITE" id="PS01124"/>
    </source>
</evidence>
<evidence type="ECO:0000256" key="2">
    <source>
        <dbReference type="ARBA" id="ARBA00023125"/>
    </source>
</evidence>
<dbReference type="InterPro" id="IPR037923">
    <property type="entry name" value="HTH-like"/>
</dbReference>
<dbReference type="SUPFAM" id="SSF51215">
    <property type="entry name" value="Regulatory protein AraC"/>
    <property type="match status" value="1"/>
</dbReference>
<dbReference type="GO" id="GO:0003700">
    <property type="term" value="F:DNA-binding transcription factor activity"/>
    <property type="evidence" value="ECO:0007669"/>
    <property type="project" value="InterPro"/>
</dbReference>
<gene>
    <name evidence="5" type="primary">rhaS_51</name>
    <name evidence="5" type="ORF">SDC9_75122</name>
</gene>
<organism evidence="5">
    <name type="scientific">bioreactor metagenome</name>
    <dbReference type="NCBI Taxonomy" id="1076179"/>
    <lineage>
        <taxon>unclassified sequences</taxon>
        <taxon>metagenomes</taxon>
        <taxon>ecological metagenomes</taxon>
    </lineage>
</organism>
<evidence type="ECO:0000313" key="5">
    <source>
        <dbReference type="EMBL" id="MPM28596.1"/>
    </source>
</evidence>
<dbReference type="InterPro" id="IPR018062">
    <property type="entry name" value="HTH_AraC-typ_CS"/>
</dbReference>
<dbReference type="EMBL" id="VSSQ01005296">
    <property type="protein sequence ID" value="MPM28596.1"/>
    <property type="molecule type" value="Genomic_DNA"/>
</dbReference>
<proteinExistence type="predicted"/>
<evidence type="ECO:0000256" key="1">
    <source>
        <dbReference type="ARBA" id="ARBA00023015"/>
    </source>
</evidence>
<dbReference type="AlphaFoldDB" id="A0A644YJC8"/>
<dbReference type="Pfam" id="PF12833">
    <property type="entry name" value="HTH_18"/>
    <property type="match status" value="1"/>
</dbReference>
<dbReference type="PROSITE" id="PS00041">
    <property type="entry name" value="HTH_ARAC_FAMILY_1"/>
    <property type="match status" value="1"/>
</dbReference>
<accession>A0A644YJC8</accession>
<feature type="domain" description="HTH araC/xylS-type" evidence="4">
    <location>
        <begin position="289"/>
        <end position="387"/>
    </location>
</feature>
<comment type="caution">
    <text evidence="5">The sequence shown here is derived from an EMBL/GenBank/DDBJ whole genome shotgun (WGS) entry which is preliminary data.</text>
</comment>
<dbReference type="InterPro" id="IPR018060">
    <property type="entry name" value="HTH_AraC"/>
</dbReference>
<dbReference type="PANTHER" id="PTHR43280:SF2">
    <property type="entry name" value="HTH-TYPE TRANSCRIPTIONAL REGULATOR EXSA"/>
    <property type="match status" value="1"/>
</dbReference>
<dbReference type="InterPro" id="IPR009057">
    <property type="entry name" value="Homeodomain-like_sf"/>
</dbReference>
<dbReference type="Gene3D" id="1.10.10.60">
    <property type="entry name" value="Homeodomain-like"/>
    <property type="match status" value="2"/>
</dbReference>
<dbReference type="PROSITE" id="PS01124">
    <property type="entry name" value="HTH_ARAC_FAMILY_2"/>
    <property type="match status" value="1"/>
</dbReference>